<dbReference type="AlphaFoldDB" id="A0AA36GEU7"/>
<comment type="caution">
    <text evidence="2">The sequence shown here is derived from an EMBL/GenBank/DDBJ whole genome shotgun (WGS) entry which is preliminary data.</text>
</comment>
<evidence type="ECO:0000313" key="3">
    <source>
        <dbReference type="Proteomes" id="UP001176961"/>
    </source>
</evidence>
<accession>A0AA36GEU7</accession>
<dbReference type="Proteomes" id="UP001176961">
    <property type="component" value="Unassembled WGS sequence"/>
</dbReference>
<feature type="compositionally biased region" description="Acidic residues" evidence="1">
    <location>
        <begin position="340"/>
        <end position="352"/>
    </location>
</feature>
<reference evidence="2" key="1">
    <citation type="submission" date="2023-07" db="EMBL/GenBank/DDBJ databases">
        <authorList>
            <consortium name="CYATHOMIX"/>
        </authorList>
    </citation>
    <scope>NUCLEOTIDE SEQUENCE</scope>
    <source>
        <strain evidence="2">N/A</strain>
    </source>
</reference>
<gene>
    <name evidence="2" type="ORF">CYNAS_LOCUS1672</name>
</gene>
<keyword evidence="3" id="KW-1185">Reference proteome</keyword>
<sequence length="377" mass="43299">MLTNVLKSPVHSKLHALTPAPANKDSCDFDLPPLWNDLEVPESGVDDSDSDYEPDYRLYLHHEADSPTPNMVAYAQRTQRPPSPPWPEVTPFDFSVHGCSEWEREEALLVKMGPEEAMKRIAQFQENVNKKALIDWVRVTGLPNPRKRKIDRLLEDFATDILKYNKPQPFSWPVPAGTHGGLLAIRARITYEFWKFFMSEGRKTLYEYNSTNGTDIKISREKTITLEDQDRLGLYIRKIIKDEYKRINKKGVEVTLKKSLLKIGDYQPVKPAIAAIMLDIDIEAWSGLPLEQLLTEKEKESLEKGEIKRGSMQLPDITLSKHTRMVDEQGEIANGINVVNEEEEKENQEDEDRPTTSKKRSSDPVEDEPSIKKRMLQ</sequence>
<name>A0AA36GEU7_CYLNA</name>
<feature type="region of interest" description="Disordered" evidence="1">
    <location>
        <begin position="326"/>
        <end position="377"/>
    </location>
</feature>
<evidence type="ECO:0000256" key="1">
    <source>
        <dbReference type="SAM" id="MobiDB-lite"/>
    </source>
</evidence>
<proteinExistence type="predicted"/>
<organism evidence="2 3">
    <name type="scientific">Cylicocyclus nassatus</name>
    <name type="common">Nematode worm</name>
    <dbReference type="NCBI Taxonomy" id="53992"/>
    <lineage>
        <taxon>Eukaryota</taxon>
        <taxon>Metazoa</taxon>
        <taxon>Ecdysozoa</taxon>
        <taxon>Nematoda</taxon>
        <taxon>Chromadorea</taxon>
        <taxon>Rhabditida</taxon>
        <taxon>Rhabditina</taxon>
        <taxon>Rhabditomorpha</taxon>
        <taxon>Strongyloidea</taxon>
        <taxon>Strongylidae</taxon>
        <taxon>Cylicocyclus</taxon>
    </lineage>
</organism>
<dbReference type="EMBL" id="CATQJL010000001">
    <property type="protein sequence ID" value="CAJ0589689.1"/>
    <property type="molecule type" value="Genomic_DNA"/>
</dbReference>
<protein>
    <submittedName>
        <fullName evidence="2">Uncharacterized protein</fullName>
    </submittedName>
</protein>
<evidence type="ECO:0000313" key="2">
    <source>
        <dbReference type="EMBL" id="CAJ0589689.1"/>
    </source>
</evidence>